<dbReference type="Gene3D" id="1.25.40.180">
    <property type="match status" value="1"/>
</dbReference>
<dbReference type="InterPro" id="IPR032193">
    <property type="entry name" value="CNOT1_TTP_bind"/>
</dbReference>
<dbReference type="Pfam" id="PF16415">
    <property type="entry name" value="CNOT1_CAF1_bind"/>
    <property type="match status" value="1"/>
</dbReference>
<dbReference type="GO" id="GO:0060090">
    <property type="term" value="F:molecular adaptor activity"/>
    <property type="evidence" value="ECO:0007669"/>
    <property type="project" value="TreeGrafter"/>
</dbReference>
<evidence type="ECO:0000256" key="3">
    <source>
        <dbReference type="ARBA" id="ARBA00023015"/>
    </source>
</evidence>
<dbReference type="GO" id="GO:0000289">
    <property type="term" value="P:nuclear-transcribed mRNA poly(A) tail shortening"/>
    <property type="evidence" value="ECO:0007669"/>
    <property type="project" value="UniProtKB-ARBA"/>
</dbReference>
<dbReference type="EMBL" id="ML179036">
    <property type="protein sequence ID" value="THV08049.1"/>
    <property type="molecule type" value="Genomic_DNA"/>
</dbReference>
<feature type="domain" description="CCR4-NOT transcription complex subunit 1 TTP binding" evidence="11">
    <location>
        <begin position="666"/>
        <end position="820"/>
    </location>
</feature>
<dbReference type="FunFam" id="1.25.40.180:FF:000012">
    <property type="entry name" value="Ccr4-Not transcription complex subunit"/>
    <property type="match status" value="1"/>
</dbReference>
<dbReference type="InterPro" id="IPR032194">
    <property type="entry name" value="CNOT1_HEAT"/>
</dbReference>
<evidence type="ECO:0000256" key="5">
    <source>
        <dbReference type="ARBA" id="ARBA00023242"/>
    </source>
</evidence>
<keyword evidence="5" id="KW-0539">Nucleus</keyword>
<evidence type="ECO:0000259" key="9">
    <source>
        <dbReference type="Pfam" id="PF12842"/>
    </source>
</evidence>
<evidence type="ECO:0000313" key="14">
    <source>
        <dbReference type="EMBL" id="THV08049.1"/>
    </source>
</evidence>
<dbReference type="Pfam" id="PF16417">
    <property type="entry name" value="CNOT1_TTP_bind"/>
    <property type="match status" value="1"/>
</dbReference>
<dbReference type="GO" id="GO:0005634">
    <property type="term" value="C:nucleus"/>
    <property type="evidence" value="ECO:0007669"/>
    <property type="project" value="UniProtKB-SubCell"/>
</dbReference>
<dbReference type="PANTHER" id="PTHR13162:SF8">
    <property type="entry name" value="CCR4-NOT TRANSCRIPTION COMPLEX SUBUNIT 1"/>
    <property type="match status" value="1"/>
</dbReference>
<evidence type="ECO:0000256" key="2">
    <source>
        <dbReference type="ARBA" id="ARBA00022491"/>
    </source>
</evidence>
<dbReference type="Pfam" id="PF25097">
    <property type="entry name" value="ARM_Cnot1"/>
    <property type="match status" value="1"/>
</dbReference>
<dbReference type="GO" id="GO:0000932">
    <property type="term" value="C:P-body"/>
    <property type="evidence" value="ECO:0007669"/>
    <property type="project" value="TreeGrafter"/>
</dbReference>
<dbReference type="Pfam" id="PF16418">
    <property type="entry name" value="CNOT1_HEAT"/>
    <property type="match status" value="1"/>
</dbReference>
<proteinExistence type="predicted"/>
<dbReference type="InterPro" id="IPR038535">
    <property type="entry name" value="CNOT1_TTP_bind_sf"/>
</dbReference>
<comment type="function">
    <text evidence="6">Acts as a component of the CCR4-NOT core complex, which in the nucleus seems to be a general transcription factor, and in the cytoplasm the major mRNA deadenylase involved in mRNA turnover. The NOT protein subcomplex negatively regulates the basal and activated transcription of many genes. Preferentially affects TC-type TATA element-dependent transcription. Could directly or indirectly inhibit component(s) of the general transcription machinery.</text>
</comment>
<sequence>MDNPPTNATNIHTIVKAQIVFLLSTLTEDNFERNQVEIRSLSEQHGIDTYLHFIRRLIVHSQSRLSSNSPPSSFDNSSTLTFRLLVQETQRLARDPFLADRFRDGIDKGEGDVFRHFDLLRFADRIGLRPLERFVLASSVVAAPSRKELTTQAQSMIRTEFENAVLSLCHNPSFDHADLSPNQVTKLMSNLLSDPPAESPVLDASQRQALIIAAQTKYGKETVSPMLQRIFPNLSLPSGTTFIQALLMLGPDVTSDSDVVRALLVRFGISDATPLRDEQVIEIVSTLNRKASEGAVLCDVPALVRALGSFSLKINWANVIKSFDMPDRHGVDTATLKLLIAILLNCPRDSEPTAVSGFWSIWSNALYQLRLLDALLSLPADTFNFVQLPGRRIVTVEDVAVASPTIKALATNVQGHTWNSLDLFEVLVRMADSDSAEIRNVVREMLDKAIKISAELVHMGLLQVPDAPWNEIRLEYSRKLLNMFLAGHPNHQLVFMRIWQIQPSYLTDAFRDFYQDNPLNITRILDVAQDLKILESLLEVRPFGFALDVAALASRREYLNLDKWLLDNVSNHGAEFLHAVLEFLEEKVQTEKMIRLADPQPEARTMSLNPNTITIILRMLRNSQNQMAEEDKQFWNDVKNHCLQVHPRLMSMMPGSDVEPGYSVINYTAEIEAEVDGIYKQMYDENTTIDEVITMLQRSKESTNNRDHEVFCCMLHFLFDEYKFFQSYYPARELAMTGYLFGSLIQHRLIDYIPLGIAIRYILDALDCPPETNLFKFGLQALSRFESRLPEWRPLCETLVRNTHLAEALPELVANLQRFLASAGDGPVDVSVVANAALEAPPVFTAIQPDPMEGDIEQPPEELSDKILFIVNNLAPGNFDAKLTEIQGIFNDDYSRWFANYLVDQRISTEPNNHSLYFRFLDAMDRQKLNRFILHETFVKSMLVLNSERALQFGPERTTLKNVGSWLGSITLARDVPIKHKNLSFKDLLIEGYESGRSIVAIPFICKVLEACARSKVFKPPNPWLMAVMSLLAELYFFADLKLHYKFEIEVLCTTLEISLDNLEPSTVLRNRPLADAGPPLPEYVTDIDSLPIGGYDPAQMVGSDSQVLALGPSSPSDPARVLGPHIEQILTSLASHILVSPQLSPFNVNSTFKRSVAFAVDRAVREIILPVVERSVTIAGISTRELVAKDFATEPNDEKLRKAAHLMAQKLAGSLALVTCKDPLKSNLAAHIRQFLAEQGFTEVVQNEPAMNILVSDNLEIACQAIEHAAMDQAVVDVDEHFANSYEARRRHREMRPGQAFWDSSAPPSTFSLSLPDPLRIKVSGVQTNQFGVYEDFALDSKRRSTSSRPGSTMSFATPGVYAPSPAPDSVVSHISHQEAMERFGVMTRDLEALVTQLPISSLTALPPNHDIRYIIRNILNLASDAGERQNTPLLISQKIVQLLYKTSSPLGREVYVGLLEQLCRQFEDVSKEAITWLLYAEDERKFNIPVTVVLLRSGLVNIQLQDQQLAKMMFLDPRPTLVNFAAGLIRECLSTEPPVATQAQFNFSLEVLNQLSQQGKATDAVTTLLDDLRGVRQPSDTAISSVRTSAVKPASDQMKEKLLTWFQQWVTIYQRSHSPEKTFVPFITQLTKQGIVKEDEMSSLFFRVCAESSVNSYMKCMAAGEFEYAFQALDAMSRLIVYMIKYHGDASGVNNDQAKVLYLSKILSIFVLVLAHLHEEQGVTFQQKPFFRFFSSLINDLHTVEAHLGTAYFQLLICLSDTFISLQPTHFPGFSFSWMCLISHRLFMPKLLLSENREGWSAFHKLLLSLFRFLQPFLKEANLQLAARDLYRGALRLLLVLLHDFPEFLSEYYFTLCDIIPPRCIQLRNIILSAFPSNIILPDPHLRHISLESIPEMGPIPPILSDFTSALKSTDLRLHLDQFLLNRGSPSFLVTLKDRLRYPGTTEATPESYNLSLMNCLVMYIGVSSVAQAKARSGTSVFIPSDPGVMALQYLATNLDVEGQHHLLSAMVLHLRYPNAHTHWFCTLLLHLFLEVKDDRFREVMTKVLLERFIVHRPHPWGALITFIELLRNPKYEFWNKDFIRIAPEVSMLLESVATAIFQQ</sequence>
<dbReference type="Gene3D" id="1.25.40.840">
    <property type="entry name" value="CCR4-NOT transcription complex subunit 1 TTP binding domain"/>
    <property type="match status" value="1"/>
</dbReference>
<feature type="domain" description="CCR4-NOT transcription complex subunit 1-like NOT1 connector" evidence="13">
    <location>
        <begin position="1391"/>
        <end position="1575"/>
    </location>
</feature>
<feature type="domain" description="CCR4-NOT transcription complex subunit 1 HEAT repeat" evidence="12">
    <location>
        <begin position="477"/>
        <end position="621"/>
    </location>
</feature>
<evidence type="ECO:0000259" key="13">
    <source>
        <dbReference type="Pfam" id="PF25097"/>
    </source>
</evidence>
<evidence type="ECO:0000256" key="6">
    <source>
        <dbReference type="ARBA" id="ARBA00059181"/>
    </source>
</evidence>
<evidence type="ECO:0000256" key="1">
    <source>
        <dbReference type="ARBA" id="ARBA00004123"/>
    </source>
</evidence>
<dbReference type="Proteomes" id="UP000297245">
    <property type="component" value="Unassembled WGS sequence"/>
</dbReference>
<dbReference type="GO" id="GO:0017148">
    <property type="term" value="P:negative regulation of translation"/>
    <property type="evidence" value="ECO:0007669"/>
    <property type="project" value="InterPro"/>
</dbReference>
<reference evidence="14 15" key="1">
    <citation type="journal article" date="2019" name="Nat. Ecol. Evol.">
        <title>Megaphylogeny resolves global patterns of mushroom evolution.</title>
        <authorList>
            <person name="Varga T."/>
            <person name="Krizsan K."/>
            <person name="Foldi C."/>
            <person name="Dima B."/>
            <person name="Sanchez-Garcia M."/>
            <person name="Sanchez-Ramirez S."/>
            <person name="Szollosi G.J."/>
            <person name="Szarkandi J.G."/>
            <person name="Papp V."/>
            <person name="Albert L."/>
            <person name="Andreopoulos W."/>
            <person name="Angelini C."/>
            <person name="Antonin V."/>
            <person name="Barry K.W."/>
            <person name="Bougher N.L."/>
            <person name="Buchanan P."/>
            <person name="Buyck B."/>
            <person name="Bense V."/>
            <person name="Catcheside P."/>
            <person name="Chovatia M."/>
            <person name="Cooper J."/>
            <person name="Damon W."/>
            <person name="Desjardin D."/>
            <person name="Finy P."/>
            <person name="Geml J."/>
            <person name="Haridas S."/>
            <person name="Hughes K."/>
            <person name="Justo A."/>
            <person name="Karasinski D."/>
            <person name="Kautmanova I."/>
            <person name="Kiss B."/>
            <person name="Kocsube S."/>
            <person name="Kotiranta H."/>
            <person name="LaButti K.M."/>
            <person name="Lechner B.E."/>
            <person name="Liimatainen K."/>
            <person name="Lipzen A."/>
            <person name="Lukacs Z."/>
            <person name="Mihaltcheva S."/>
            <person name="Morgado L.N."/>
            <person name="Niskanen T."/>
            <person name="Noordeloos M.E."/>
            <person name="Ohm R.A."/>
            <person name="Ortiz-Santana B."/>
            <person name="Ovrebo C."/>
            <person name="Racz N."/>
            <person name="Riley R."/>
            <person name="Savchenko A."/>
            <person name="Shiryaev A."/>
            <person name="Soop K."/>
            <person name="Spirin V."/>
            <person name="Szebenyi C."/>
            <person name="Tomsovsky M."/>
            <person name="Tulloss R.E."/>
            <person name="Uehling J."/>
            <person name="Grigoriev I.V."/>
            <person name="Vagvolgyi C."/>
            <person name="Papp T."/>
            <person name="Martin F.M."/>
            <person name="Miettinen O."/>
            <person name="Hibbett D.S."/>
            <person name="Nagy L.G."/>
        </authorList>
    </citation>
    <scope>NUCLEOTIDE SEQUENCE [LARGE SCALE GENOMIC DNA]</scope>
    <source>
        <strain evidence="14 15">CBS 962.96</strain>
    </source>
</reference>
<evidence type="ECO:0000259" key="12">
    <source>
        <dbReference type="Pfam" id="PF16418"/>
    </source>
</evidence>
<dbReference type="InterPro" id="IPR024557">
    <property type="entry name" value="CNOT1_dom_4"/>
</dbReference>
<feature type="domain" description="CCR4-Not complex component Not1 C-terminal" evidence="8">
    <location>
        <begin position="1742"/>
        <end position="2099"/>
    </location>
</feature>
<dbReference type="GO" id="GO:0030015">
    <property type="term" value="C:CCR4-NOT core complex"/>
    <property type="evidence" value="ECO:0007669"/>
    <property type="project" value="InterPro"/>
</dbReference>
<evidence type="ECO:0000256" key="7">
    <source>
        <dbReference type="ARBA" id="ARBA00074459"/>
    </source>
</evidence>
<dbReference type="Pfam" id="PF04054">
    <property type="entry name" value="Not1"/>
    <property type="match status" value="1"/>
</dbReference>
<dbReference type="InterPro" id="IPR032191">
    <property type="entry name" value="CNOT1_CAF1_bind"/>
</dbReference>
<keyword evidence="15" id="KW-1185">Reference proteome</keyword>
<name>A0A4S8MZ62_DENBC</name>
<dbReference type="CDD" id="cd20710">
    <property type="entry name" value="NOT1_connector"/>
    <property type="match status" value="1"/>
</dbReference>
<keyword evidence="4" id="KW-0804">Transcription</keyword>
<evidence type="ECO:0000256" key="4">
    <source>
        <dbReference type="ARBA" id="ARBA00023163"/>
    </source>
</evidence>
<dbReference type="Gene3D" id="1.25.40.790">
    <property type="match status" value="1"/>
</dbReference>
<feature type="domain" description="CCR4-NOT transcription complex subunit 1" evidence="9">
    <location>
        <begin position="1152"/>
        <end position="1294"/>
    </location>
</feature>
<evidence type="ECO:0000259" key="11">
    <source>
        <dbReference type="Pfam" id="PF16417"/>
    </source>
</evidence>
<keyword evidence="2" id="KW-0678">Repressor</keyword>
<evidence type="ECO:0000313" key="15">
    <source>
        <dbReference type="Proteomes" id="UP000297245"/>
    </source>
</evidence>
<comment type="subcellular location">
    <subcellularLocation>
        <location evidence="1">Nucleus</location>
    </subcellularLocation>
</comment>
<evidence type="ECO:0000259" key="8">
    <source>
        <dbReference type="Pfam" id="PF04054"/>
    </source>
</evidence>
<dbReference type="Gene3D" id="1.25.40.800">
    <property type="match status" value="1"/>
</dbReference>
<dbReference type="InterPro" id="IPR055454">
    <property type="entry name" value="CNOT1-like_NOT1_connector"/>
</dbReference>
<organism evidence="14 15">
    <name type="scientific">Dendrothele bispora (strain CBS 962.96)</name>
    <dbReference type="NCBI Taxonomy" id="1314807"/>
    <lineage>
        <taxon>Eukaryota</taxon>
        <taxon>Fungi</taxon>
        <taxon>Dikarya</taxon>
        <taxon>Basidiomycota</taxon>
        <taxon>Agaricomycotina</taxon>
        <taxon>Agaricomycetes</taxon>
        <taxon>Agaricomycetidae</taxon>
        <taxon>Agaricales</taxon>
        <taxon>Agaricales incertae sedis</taxon>
        <taxon>Dendrothele</taxon>
    </lineage>
</organism>
<accession>A0A4S8MZ62</accession>
<feature type="domain" description="CCR4-NOT transcription complex subunit 1 CAF1-binding" evidence="10">
    <location>
        <begin position="856"/>
        <end position="1073"/>
    </location>
</feature>
<gene>
    <name evidence="14" type="ORF">K435DRAFT_741656</name>
</gene>
<dbReference type="InterPro" id="IPR007196">
    <property type="entry name" value="CCR4-Not_Not1_C"/>
</dbReference>
<protein>
    <recommendedName>
        <fullName evidence="7">General negative regulator of transcription subunit 1</fullName>
    </recommendedName>
</protein>
<dbReference type="OrthoDB" id="1933107at2759"/>
<evidence type="ECO:0000259" key="10">
    <source>
        <dbReference type="Pfam" id="PF16415"/>
    </source>
</evidence>
<dbReference type="InterPro" id="IPR040398">
    <property type="entry name" value="Not1"/>
</dbReference>
<dbReference type="Pfam" id="PF12842">
    <property type="entry name" value="DUF3819"/>
    <property type="match status" value="1"/>
</dbReference>
<keyword evidence="3" id="KW-0805">Transcription regulation</keyword>
<dbReference type="PANTHER" id="PTHR13162">
    <property type="entry name" value="CCR4-NOT TRANSCRIPTION COMPLEX"/>
    <property type="match status" value="1"/>
</dbReference>